<evidence type="ECO:0000313" key="2">
    <source>
        <dbReference type="EMBL" id="KAK8076071.1"/>
    </source>
</evidence>
<reference evidence="2 3" key="1">
    <citation type="submission" date="2023-01" db="EMBL/GenBank/DDBJ databases">
        <title>Analysis of 21 Apiospora genomes using comparative genomics revels a genus with tremendous synthesis potential of carbohydrate active enzymes and secondary metabolites.</title>
        <authorList>
            <person name="Sorensen T."/>
        </authorList>
    </citation>
    <scope>NUCLEOTIDE SEQUENCE [LARGE SCALE GENOMIC DNA]</scope>
    <source>
        <strain evidence="2 3">CBS 135458</strain>
    </source>
</reference>
<organism evidence="2 3">
    <name type="scientific">Apiospora phragmitis</name>
    <dbReference type="NCBI Taxonomy" id="2905665"/>
    <lineage>
        <taxon>Eukaryota</taxon>
        <taxon>Fungi</taxon>
        <taxon>Dikarya</taxon>
        <taxon>Ascomycota</taxon>
        <taxon>Pezizomycotina</taxon>
        <taxon>Sordariomycetes</taxon>
        <taxon>Xylariomycetidae</taxon>
        <taxon>Amphisphaeriales</taxon>
        <taxon>Apiosporaceae</taxon>
        <taxon>Apiospora</taxon>
    </lineage>
</organism>
<dbReference type="EMBL" id="JAQQWL010000004">
    <property type="protein sequence ID" value="KAK8076071.1"/>
    <property type="molecule type" value="Genomic_DNA"/>
</dbReference>
<dbReference type="GeneID" id="92087815"/>
<feature type="region of interest" description="Disordered" evidence="1">
    <location>
        <begin position="222"/>
        <end position="242"/>
    </location>
</feature>
<evidence type="ECO:0000256" key="1">
    <source>
        <dbReference type="SAM" id="MobiDB-lite"/>
    </source>
</evidence>
<gene>
    <name evidence="2" type="ORF">PG994_003343</name>
</gene>
<dbReference type="RefSeq" id="XP_066719030.1">
    <property type="nucleotide sequence ID" value="XM_066854752.1"/>
</dbReference>
<evidence type="ECO:0000313" key="3">
    <source>
        <dbReference type="Proteomes" id="UP001480595"/>
    </source>
</evidence>
<proteinExistence type="predicted"/>
<comment type="caution">
    <text evidence="2">The sequence shown here is derived from an EMBL/GenBank/DDBJ whole genome shotgun (WGS) entry which is preliminary data.</text>
</comment>
<sequence>MEEDANLLFAGQTRSAAVGLGSGSRTDSGSPSHHLTLANSWYYWNDYLFLSWEYRIKKMYADIKFPGYVTSSLLPWLSTAVGRSVYRGSCWTVRTIAIILWRTCNIIVWVIVAWVETLYYLYCGLEAVALELCRNDEARSLMGNLLRGFLSCCIACWVLRGAAGVLAHAAREALRAGLGWPAVSQPHQGLHLHDINENWVRSAVKPSIVLLALLGASLSHPDEPQSRYPAIDSSPTLPTTATPAPLVARASTTTADAMFVASLNNALKHNRAKKCDGLDQGKVFLERLHKFLGYWETDDHATGNKTERDTLVRLV</sequence>
<accession>A0ABR1W0K0</accession>
<name>A0ABR1W0K0_9PEZI</name>
<keyword evidence="3" id="KW-1185">Reference proteome</keyword>
<protein>
    <submittedName>
        <fullName evidence="2">Uncharacterized protein</fullName>
    </submittedName>
</protein>
<dbReference type="Proteomes" id="UP001480595">
    <property type="component" value="Unassembled WGS sequence"/>
</dbReference>